<reference evidence="3 4" key="1">
    <citation type="submission" date="2019-03" db="EMBL/GenBank/DDBJ databases">
        <title>Genomic Encyclopedia of Type Strains, Phase IV (KMG-IV): sequencing the most valuable type-strain genomes for metagenomic binning, comparative biology and taxonomic classification.</title>
        <authorList>
            <person name="Goeker M."/>
        </authorList>
    </citation>
    <scope>NUCLEOTIDE SEQUENCE [LARGE SCALE GENOMIC DNA]</scope>
    <source>
        <strain evidence="3 4">DSM 100059</strain>
    </source>
</reference>
<dbReference type="SUPFAM" id="SSF55874">
    <property type="entry name" value="ATPase domain of HSP90 chaperone/DNA topoisomerase II/histidine kinase"/>
    <property type="match status" value="1"/>
</dbReference>
<gene>
    <name evidence="3" type="ORF">EDB95_0058</name>
</gene>
<dbReference type="RefSeq" id="WP_133989437.1">
    <property type="nucleotide sequence ID" value="NZ_SODV01000001.1"/>
</dbReference>
<keyword evidence="1" id="KW-0812">Transmembrane</keyword>
<dbReference type="Proteomes" id="UP000294498">
    <property type="component" value="Unassembled WGS sequence"/>
</dbReference>
<feature type="domain" description="Signal transduction histidine kinase internal region" evidence="2">
    <location>
        <begin position="208"/>
        <end position="284"/>
    </location>
</feature>
<proteinExistence type="predicted"/>
<evidence type="ECO:0000256" key="1">
    <source>
        <dbReference type="SAM" id="Phobius"/>
    </source>
</evidence>
<keyword evidence="3" id="KW-0808">Transferase</keyword>
<evidence type="ECO:0000313" key="4">
    <source>
        <dbReference type="Proteomes" id="UP000294498"/>
    </source>
</evidence>
<keyword evidence="3" id="KW-0418">Kinase</keyword>
<dbReference type="PANTHER" id="PTHR34220">
    <property type="entry name" value="SENSOR HISTIDINE KINASE YPDA"/>
    <property type="match status" value="1"/>
</dbReference>
<accession>A0A4R8DPK4</accession>
<keyword evidence="4" id="KW-1185">Reference proteome</keyword>
<feature type="transmembrane region" description="Helical" evidence="1">
    <location>
        <begin position="12"/>
        <end position="36"/>
    </location>
</feature>
<dbReference type="Pfam" id="PF06580">
    <property type="entry name" value="His_kinase"/>
    <property type="match status" value="1"/>
</dbReference>
<dbReference type="EMBL" id="SODV01000001">
    <property type="protein sequence ID" value="TDW99050.1"/>
    <property type="molecule type" value="Genomic_DNA"/>
</dbReference>
<dbReference type="InterPro" id="IPR050640">
    <property type="entry name" value="Bact_2-comp_sensor_kinase"/>
</dbReference>
<dbReference type="GO" id="GO:0000155">
    <property type="term" value="F:phosphorelay sensor kinase activity"/>
    <property type="evidence" value="ECO:0007669"/>
    <property type="project" value="InterPro"/>
</dbReference>
<sequence length="400" mass="45436">MRRNPVRYIIQVIIHVLFWTGVYYTLKALTTTSFGMVLRNGDRGTQKVDIQLSFPYSWIVLGFLIVLFYTNTLWLFKQVLRYKSAAGRVAVIASWCILLFTINFLVIRWRINVDNAPYIISHQQFSGGKDSLPKMTFNSALPSAKLPDLPSPPDVPVSPVDNWLHMQLVIALIFLSVLAVAIAQFFIKEWIRNDLTRTQAEAQQLSTEIKFLRSQVNPHFLFNTLNNLFSMAQKKGNDELADGISKLSGMMRYMIYESNTEQVYLQKEIEYLKNCIALHKLRYAGGEVEVAFSYPPPGAIGEVQIAPMLFIPFLENAFKHGIAIGERSCITVTITAGAGKLNFTCENTDHSHVRRLEEEKTGIGLANVRRRLELVYPGRYALYAGPKDGKYLVHLQIAYS</sequence>
<dbReference type="GO" id="GO:0016020">
    <property type="term" value="C:membrane"/>
    <property type="evidence" value="ECO:0007669"/>
    <property type="project" value="InterPro"/>
</dbReference>
<feature type="transmembrane region" description="Helical" evidence="1">
    <location>
        <begin position="88"/>
        <end position="107"/>
    </location>
</feature>
<dbReference type="OrthoDB" id="9809908at2"/>
<feature type="transmembrane region" description="Helical" evidence="1">
    <location>
        <begin position="163"/>
        <end position="187"/>
    </location>
</feature>
<dbReference type="AlphaFoldDB" id="A0A4R8DPK4"/>
<keyword evidence="1" id="KW-1133">Transmembrane helix</keyword>
<feature type="transmembrane region" description="Helical" evidence="1">
    <location>
        <begin position="56"/>
        <end position="76"/>
    </location>
</feature>
<evidence type="ECO:0000313" key="3">
    <source>
        <dbReference type="EMBL" id="TDW99050.1"/>
    </source>
</evidence>
<dbReference type="InterPro" id="IPR010559">
    <property type="entry name" value="Sig_transdc_His_kin_internal"/>
</dbReference>
<dbReference type="Gene3D" id="3.30.565.10">
    <property type="entry name" value="Histidine kinase-like ATPase, C-terminal domain"/>
    <property type="match status" value="1"/>
</dbReference>
<keyword evidence="1" id="KW-0472">Membrane</keyword>
<name>A0A4R8DPK4_9BACT</name>
<dbReference type="InterPro" id="IPR036890">
    <property type="entry name" value="HATPase_C_sf"/>
</dbReference>
<evidence type="ECO:0000259" key="2">
    <source>
        <dbReference type="Pfam" id="PF06580"/>
    </source>
</evidence>
<dbReference type="PANTHER" id="PTHR34220:SF7">
    <property type="entry name" value="SENSOR HISTIDINE KINASE YPDA"/>
    <property type="match status" value="1"/>
</dbReference>
<protein>
    <submittedName>
        <fullName evidence="3">Histidine kinase</fullName>
    </submittedName>
</protein>
<comment type="caution">
    <text evidence="3">The sequence shown here is derived from an EMBL/GenBank/DDBJ whole genome shotgun (WGS) entry which is preliminary data.</text>
</comment>
<organism evidence="3 4">
    <name type="scientific">Dinghuibacter silviterrae</name>
    <dbReference type="NCBI Taxonomy" id="1539049"/>
    <lineage>
        <taxon>Bacteria</taxon>
        <taxon>Pseudomonadati</taxon>
        <taxon>Bacteroidota</taxon>
        <taxon>Chitinophagia</taxon>
        <taxon>Chitinophagales</taxon>
        <taxon>Chitinophagaceae</taxon>
        <taxon>Dinghuibacter</taxon>
    </lineage>
</organism>